<feature type="domain" description="UvrD-like helicase ATP-binding" evidence="6">
    <location>
        <begin position="400"/>
        <end position="434"/>
    </location>
</feature>
<feature type="region of interest" description="Disordered" evidence="5">
    <location>
        <begin position="1"/>
        <end position="85"/>
    </location>
</feature>
<dbReference type="InterPro" id="IPR006935">
    <property type="entry name" value="Helicase/UvrB_N"/>
</dbReference>
<evidence type="ECO:0000256" key="5">
    <source>
        <dbReference type="SAM" id="MobiDB-lite"/>
    </source>
</evidence>
<reference evidence="8 9" key="1">
    <citation type="journal article" date="2013" name="Proc. Natl. Acad. Sci. U.S.A.">
        <title>The king cobra genome reveals dynamic gene evolution and adaptation in the snake venom system.</title>
        <authorList>
            <person name="Vonk F.J."/>
            <person name="Casewell N.R."/>
            <person name="Henkel C.V."/>
            <person name="Heimberg A.M."/>
            <person name="Jansen H.J."/>
            <person name="McCleary R.J."/>
            <person name="Kerkkamp H.M."/>
            <person name="Vos R.A."/>
            <person name="Guerreiro I."/>
            <person name="Calvete J.J."/>
            <person name="Wuster W."/>
            <person name="Woods A.E."/>
            <person name="Logan J.M."/>
            <person name="Harrison R.A."/>
            <person name="Castoe T.A."/>
            <person name="de Koning A.P."/>
            <person name="Pollock D.D."/>
            <person name="Yandell M."/>
            <person name="Calderon D."/>
            <person name="Renjifo C."/>
            <person name="Currier R.B."/>
            <person name="Salgado D."/>
            <person name="Pla D."/>
            <person name="Sanz L."/>
            <person name="Hyder A.S."/>
            <person name="Ribeiro J.M."/>
            <person name="Arntzen J.W."/>
            <person name="van den Thillart G.E."/>
            <person name="Boetzer M."/>
            <person name="Pirovano W."/>
            <person name="Dirks R.P."/>
            <person name="Spaink H.P."/>
            <person name="Duboule D."/>
            <person name="McGlinn E."/>
            <person name="Kini R.M."/>
            <person name="Richardson M.K."/>
        </authorList>
    </citation>
    <scope>NUCLEOTIDE SEQUENCE</scope>
    <source>
        <tissue evidence="8">Blood</tissue>
    </source>
</reference>
<comment type="caution">
    <text evidence="8">The sequence shown here is derived from an EMBL/GenBank/DDBJ whole genome shotgun (WGS) entry which is preliminary data.</text>
</comment>
<dbReference type="GO" id="GO:0005524">
    <property type="term" value="F:ATP binding"/>
    <property type="evidence" value="ECO:0007669"/>
    <property type="project" value="UniProtKB-KW"/>
</dbReference>
<keyword evidence="1" id="KW-0547">Nucleotide-binding</keyword>
<evidence type="ECO:0000256" key="1">
    <source>
        <dbReference type="ARBA" id="ARBA00022741"/>
    </source>
</evidence>
<feature type="domain" description="Helicase/UvrB N-terminal" evidence="7">
    <location>
        <begin position="277"/>
        <end position="360"/>
    </location>
</feature>
<dbReference type="InterPro" id="IPR027417">
    <property type="entry name" value="P-loop_NTPase"/>
</dbReference>
<dbReference type="GO" id="GO:0000724">
    <property type="term" value="P:double-strand break repair via homologous recombination"/>
    <property type="evidence" value="ECO:0007669"/>
    <property type="project" value="TreeGrafter"/>
</dbReference>
<dbReference type="EMBL" id="AZIM01006978">
    <property type="protein sequence ID" value="ETE58252.1"/>
    <property type="molecule type" value="Genomic_DNA"/>
</dbReference>
<dbReference type="Gene3D" id="3.40.50.300">
    <property type="entry name" value="P-loop containing nucleotide triphosphate hydrolases"/>
    <property type="match status" value="1"/>
</dbReference>
<evidence type="ECO:0000313" key="8">
    <source>
        <dbReference type="EMBL" id="ETE58252.1"/>
    </source>
</evidence>
<keyword evidence="3" id="KW-0347">Helicase</keyword>
<feature type="region of interest" description="Disordered" evidence="5">
    <location>
        <begin position="112"/>
        <end position="132"/>
    </location>
</feature>
<keyword evidence="9" id="KW-1185">Reference proteome</keyword>
<dbReference type="Proteomes" id="UP000018936">
    <property type="component" value="Unassembled WGS sequence"/>
</dbReference>
<keyword evidence="2" id="KW-0378">Hydrolase</keyword>
<dbReference type="GO" id="GO:0043138">
    <property type="term" value="F:3'-5' DNA helicase activity"/>
    <property type="evidence" value="ECO:0007669"/>
    <property type="project" value="TreeGrafter"/>
</dbReference>
<sequence length="554" mass="61885">SSFEQLPPAVSDCEDPPQRPEGTAALKEPLSQSPDSRDSNGGCCPTPQKKDTHKDEEDTLPPPIKRLCFSQESSDSDGSAGQEVQEQKLLLAPEESSGDGTVNQEVQDVKVEPLPDAHSGPPRTTSGNDVPQGTMEKLLNEILQNLKGIDHALLTLRFILKRCVAALQSFHCPDPTAILVCLNRHSLFPKAELCIAKRLPDLDDCKEQPAYVRAVMAAIVLMAGSVCDVQELVSCLRRPSTTMSQTDTLEMLYCMATLLYAMRENKVWISNRAVLQPTSEQQQILNYALAPGERVKIVAFAGTGKTSTLIQYARKWSKLNFLYLAFSKTMVKKALKDFRGNCKSFHAFALEEIKEKSETNMEQDGNAGPNPGDGAQNDARRLLEVFATQKTFYFQVRCHLAIMDIILRQKCGVILVGDPHQQIYTFRGADNTGFKVHASRTFYLTQSFRFGYEIAYVGATLVNIYKKVRNKTLVGNKRESDVSEIHKEGKVARLSWTNKTVFENTMKIIDKNSSAKIHFLGGHKSIGLEIIHDLWKLLHPEREFCQLGFFVDVQ</sequence>
<feature type="compositionally biased region" description="Polar residues" evidence="5">
    <location>
        <begin position="122"/>
        <end position="131"/>
    </location>
</feature>
<feature type="compositionally biased region" description="Polar residues" evidence="5">
    <location>
        <begin position="70"/>
        <end position="84"/>
    </location>
</feature>
<keyword evidence="4" id="KW-0067">ATP-binding</keyword>
<dbReference type="InterPro" id="IPR014016">
    <property type="entry name" value="UvrD-like_ATP-bd"/>
</dbReference>
<gene>
    <name evidence="8" type="primary">Fbxo18</name>
    <name evidence="8" type="ORF">L345_16026</name>
</gene>
<feature type="non-terminal residue" evidence="8">
    <location>
        <position position="1"/>
    </location>
</feature>
<dbReference type="AlphaFoldDB" id="V8N9L4"/>
<dbReference type="PANTHER" id="PTHR11070:SF30">
    <property type="entry name" value="F-BOX DNA HELICASE 1"/>
    <property type="match status" value="1"/>
</dbReference>
<dbReference type="GO" id="GO:0003677">
    <property type="term" value="F:DNA binding"/>
    <property type="evidence" value="ECO:0007669"/>
    <property type="project" value="InterPro"/>
</dbReference>
<dbReference type="SUPFAM" id="SSF52540">
    <property type="entry name" value="P-loop containing nucleoside triphosphate hydrolases"/>
    <property type="match status" value="1"/>
</dbReference>
<dbReference type="Pfam" id="PF00580">
    <property type="entry name" value="UvrD-helicase"/>
    <property type="match status" value="1"/>
</dbReference>
<dbReference type="PANTHER" id="PTHR11070">
    <property type="entry name" value="UVRD / RECB / PCRA DNA HELICASE FAMILY MEMBER"/>
    <property type="match status" value="1"/>
</dbReference>
<dbReference type="GO" id="GO:0031297">
    <property type="term" value="P:replication fork processing"/>
    <property type="evidence" value="ECO:0007669"/>
    <property type="project" value="TreeGrafter"/>
</dbReference>
<name>V8N9L4_OPHHA</name>
<evidence type="ECO:0000259" key="7">
    <source>
        <dbReference type="Pfam" id="PF04851"/>
    </source>
</evidence>
<organism evidence="8 9">
    <name type="scientific">Ophiophagus hannah</name>
    <name type="common">King cobra</name>
    <name type="synonym">Naja hannah</name>
    <dbReference type="NCBI Taxonomy" id="8665"/>
    <lineage>
        <taxon>Eukaryota</taxon>
        <taxon>Metazoa</taxon>
        <taxon>Chordata</taxon>
        <taxon>Craniata</taxon>
        <taxon>Vertebrata</taxon>
        <taxon>Euteleostomi</taxon>
        <taxon>Lepidosauria</taxon>
        <taxon>Squamata</taxon>
        <taxon>Bifurcata</taxon>
        <taxon>Unidentata</taxon>
        <taxon>Episquamata</taxon>
        <taxon>Toxicofera</taxon>
        <taxon>Serpentes</taxon>
        <taxon>Colubroidea</taxon>
        <taxon>Elapidae</taxon>
        <taxon>Elapinae</taxon>
        <taxon>Ophiophagus</taxon>
    </lineage>
</organism>
<protein>
    <submittedName>
        <fullName evidence="8">F-box only protein 18</fullName>
    </submittedName>
</protein>
<evidence type="ECO:0000256" key="3">
    <source>
        <dbReference type="ARBA" id="ARBA00022806"/>
    </source>
</evidence>
<dbReference type="InterPro" id="IPR000212">
    <property type="entry name" value="DNA_helicase_UvrD/REP"/>
</dbReference>
<dbReference type="GO" id="GO:0005634">
    <property type="term" value="C:nucleus"/>
    <property type="evidence" value="ECO:0007669"/>
    <property type="project" value="TreeGrafter"/>
</dbReference>
<feature type="non-terminal residue" evidence="8">
    <location>
        <position position="554"/>
    </location>
</feature>
<evidence type="ECO:0000256" key="4">
    <source>
        <dbReference type="ARBA" id="ARBA00022840"/>
    </source>
</evidence>
<evidence type="ECO:0000313" key="9">
    <source>
        <dbReference type="Proteomes" id="UP000018936"/>
    </source>
</evidence>
<dbReference type="OrthoDB" id="1470711at2759"/>
<dbReference type="Pfam" id="PF04851">
    <property type="entry name" value="ResIII"/>
    <property type="match status" value="1"/>
</dbReference>
<dbReference type="GO" id="GO:0016787">
    <property type="term" value="F:hydrolase activity"/>
    <property type="evidence" value="ECO:0007669"/>
    <property type="project" value="UniProtKB-KW"/>
</dbReference>
<accession>V8N9L4</accession>
<evidence type="ECO:0000259" key="6">
    <source>
        <dbReference type="Pfam" id="PF00580"/>
    </source>
</evidence>
<proteinExistence type="predicted"/>
<evidence type="ECO:0000256" key="2">
    <source>
        <dbReference type="ARBA" id="ARBA00022801"/>
    </source>
</evidence>